<proteinExistence type="predicted"/>
<reference evidence="1 2" key="1">
    <citation type="journal article" date="2019" name="Nat. Ecol. Evol.">
        <title>Megaphylogeny resolves global patterns of mushroom evolution.</title>
        <authorList>
            <person name="Varga T."/>
            <person name="Krizsan K."/>
            <person name="Foldi C."/>
            <person name="Dima B."/>
            <person name="Sanchez-Garcia M."/>
            <person name="Sanchez-Ramirez S."/>
            <person name="Szollosi G.J."/>
            <person name="Szarkandi J.G."/>
            <person name="Papp V."/>
            <person name="Albert L."/>
            <person name="Andreopoulos W."/>
            <person name="Angelini C."/>
            <person name="Antonin V."/>
            <person name="Barry K.W."/>
            <person name="Bougher N.L."/>
            <person name="Buchanan P."/>
            <person name="Buyck B."/>
            <person name="Bense V."/>
            <person name="Catcheside P."/>
            <person name="Chovatia M."/>
            <person name="Cooper J."/>
            <person name="Damon W."/>
            <person name="Desjardin D."/>
            <person name="Finy P."/>
            <person name="Geml J."/>
            <person name="Haridas S."/>
            <person name="Hughes K."/>
            <person name="Justo A."/>
            <person name="Karasinski D."/>
            <person name="Kautmanova I."/>
            <person name="Kiss B."/>
            <person name="Kocsube S."/>
            <person name="Kotiranta H."/>
            <person name="LaButti K.M."/>
            <person name="Lechner B.E."/>
            <person name="Liimatainen K."/>
            <person name="Lipzen A."/>
            <person name="Lukacs Z."/>
            <person name="Mihaltcheva S."/>
            <person name="Morgado L.N."/>
            <person name="Niskanen T."/>
            <person name="Noordeloos M.E."/>
            <person name="Ohm R.A."/>
            <person name="Ortiz-Santana B."/>
            <person name="Ovrebo C."/>
            <person name="Racz N."/>
            <person name="Riley R."/>
            <person name="Savchenko A."/>
            <person name="Shiryaev A."/>
            <person name="Soop K."/>
            <person name="Spirin V."/>
            <person name="Szebenyi C."/>
            <person name="Tomsovsky M."/>
            <person name="Tulloss R.E."/>
            <person name="Uehling J."/>
            <person name="Grigoriev I.V."/>
            <person name="Vagvolgyi C."/>
            <person name="Papp T."/>
            <person name="Martin F.M."/>
            <person name="Miettinen O."/>
            <person name="Hibbett D.S."/>
            <person name="Nagy L.G."/>
        </authorList>
    </citation>
    <scope>NUCLEOTIDE SEQUENCE [LARGE SCALE GENOMIC DNA]</scope>
    <source>
        <strain evidence="1 2">CBS 962.96</strain>
    </source>
</reference>
<sequence length="393" mass="45069">MTCVPTGDADVLKVTDSTPSTALLPQELIDKIIDELWWSRPELKACSMVSHAWRPRAMYHLVSRFVMSVSPSPDINKSRFMRFSSPPPSLAPLVTTMELHCIRRSHRLQDTMPRLHLYPNLRELVLEDIFFSNFSRSEIRKLSKALDRFPLPPLCYLRMEKICFSDCEQFLSFIGMSHFSEVSIVETLQDSSSNIVQMQALTFRHLLCLLHKERVESAGYPGMDIVRVLGKSITDLCMEEKLGEDKPFDFDLDPRLCPSLSRLSWTFHTIDSPRVFDQLKKFASLNNLTDFHLGVKRIDRARLSQLSYHSDTIRDANKSLLAKVDKALAPLSNMPSLQTLTFGMLGAPIWFYPREWLYAEGNAKSLWTTEWPKLESAKSGCLKAPEWYLSLTS</sequence>
<organism evidence="1 2">
    <name type="scientific">Dendrothele bispora (strain CBS 962.96)</name>
    <dbReference type="NCBI Taxonomy" id="1314807"/>
    <lineage>
        <taxon>Eukaryota</taxon>
        <taxon>Fungi</taxon>
        <taxon>Dikarya</taxon>
        <taxon>Basidiomycota</taxon>
        <taxon>Agaricomycotina</taxon>
        <taxon>Agaricomycetes</taxon>
        <taxon>Agaricomycetidae</taxon>
        <taxon>Agaricales</taxon>
        <taxon>Agaricales incertae sedis</taxon>
        <taxon>Dendrothele</taxon>
    </lineage>
</organism>
<dbReference type="AlphaFoldDB" id="A0A4S8MP95"/>
<evidence type="ECO:0008006" key="3">
    <source>
        <dbReference type="Google" id="ProtNLM"/>
    </source>
</evidence>
<dbReference type="OrthoDB" id="2788229at2759"/>
<dbReference type="Proteomes" id="UP000297245">
    <property type="component" value="Unassembled WGS sequence"/>
</dbReference>
<keyword evidence="2" id="KW-1185">Reference proteome</keyword>
<evidence type="ECO:0000313" key="1">
    <source>
        <dbReference type="EMBL" id="THV04379.1"/>
    </source>
</evidence>
<protein>
    <recommendedName>
        <fullName evidence="3">F-box domain-containing protein</fullName>
    </recommendedName>
</protein>
<gene>
    <name evidence="1" type="ORF">K435DRAFT_961984</name>
</gene>
<evidence type="ECO:0000313" key="2">
    <source>
        <dbReference type="Proteomes" id="UP000297245"/>
    </source>
</evidence>
<dbReference type="EMBL" id="ML179057">
    <property type="protein sequence ID" value="THV04379.1"/>
    <property type="molecule type" value="Genomic_DNA"/>
</dbReference>
<accession>A0A4S8MP95</accession>
<name>A0A4S8MP95_DENBC</name>